<dbReference type="SUPFAM" id="SSF54001">
    <property type="entry name" value="Cysteine proteinases"/>
    <property type="match status" value="1"/>
</dbReference>
<dbReference type="AlphaFoldDB" id="A0A1G8MUQ5"/>
<dbReference type="Gene3D" id="3.10.620.30">
    <property type="match status" value="1"/>
</dbReference>
<evidence type="ECO:0000313" key="3">
    <source>
        <dbReference type="Proteomes" id="UP000199636"/>
    </source>
</evidence>
<dbReference type="RefSeq" id="WP_090268171.1">
    <property type="nucleotide sequence ID" value="NZ_FNDS01000017.1"/>
</dbReference>
<evidence type="ECO:0000256" key="1">
    <source>
        <dbReference type="SAM" id="MobiDB-lite"/>
    </source>
</evidence>
<evidence type="ECO:0000313" key="2">
    <source>
        <dbReference type="EMBL" id="SDI71721.1"/>
    </source>
</evidence>
<gene>
    <name evidence="2" type="ORF">SAMN05216272_11753</name>
</gene>
<organism evidence="2 3">
    <name type="scientific">Pseudomonas panipatensis</name>
    <dbReference type="NCBI Taxonomy" id="428992"/>
    <lineage>
        <taxon>Bacteria</taxon>
        <taxon>Pseudomonadati</taxon>
        <taxon>Pseudomonadota</taxon>
        <taxon>Gammaproteobacteria</taxon>
        <taxon>Pseudomonadales</taxon>
        <taxon>Pseudomonadaceae</taxon>
        <taxon>Pseudomonas</taxon>
    </lineage>
</organism>
<dbReference type="STRING" id="428992.SAMN05216272_11753"/>
<dbReference type="Pfam" id="PF06035">
    <property type="entry name" value="Peptidase_C93"/>
    <property type="match status" value="1"/>
</dbReference>
<dbReference type="PANTHER" id="PTHR39327:SF1">
    <property type="entry name" value="BLR5470 PROTEIN"/>
    <property type="match status" value="1"/>
</dbReference>
<keyword evidence="3" id="KW-1185">Reference proteome</keyword>
<name>A0A1G8MUQ5_9PSED</name>
<dbReference type="EMBL" id="FNDS01000017">
    <property type="protein sequence ID" value="SDI71721.1"/>
    <property type="molecule type" value="Genomic_DNA"/>
</dbReference>
<sequence>MTRSNFLGSILLGRRRYILAGLVMGSSLIMGGAKAAAAQPPGGHRNTVAASAKREWEALIRASLALSDAEKLEAVNRFFNHRIRFGEDLEVWGQPDYWASPLETLERGAGDCEDFAIAKFFTLRLLGIPEHNLRLMYTTLSSTHQAHMVLGYWSGGAEVPLVLDSLLADIRPLAQRHDLQMQFAFDTTHLYRFEHNRLVVAGDARLLPRWQELKDKVSQEQLSAPPSMQLAVKAGAQGERPGRSSSR</sequence>
<accession>A0A1G8MUQ5</accession>
<dbReference type="InterPro" id="IPR038765">
    <property type="entry name" value="Papain-like_cys_pep_sf"/>
</dbReference>
<dbReference type="InterPro" id="IPR010319">
    <property type="entry name" value="Transglutaminase-like_Cys_pept"/>
</dbReference>
<dbReference type="Proteomes" id="UP000199636">
    <property type="component" value="Unassembled WGS sequence"/>
</dbReference>
<feature type="region of interest" description="Disordered" evidence="1">
    <location>
        <begin position="218"/>
        <end position="247"/>
    </location>
</feature>
<protein>
    <submittedName>
        <fullName evidence="2">Predicted transglutaminase-like cysteine proteinase</fullName>
    </submittedName>
</protein>
<proteinExistence type="predicted"/>
<dbReference type="PANTHER" id="PTHR39327">
    <property type="match status" value="1"/>
</dbReference>
<reference evidence="3" key="1">
    <citation type="submission" date="2016-10" db="EMBL/GenBank/DDBJ databases">
        <authorList>
            <person name="Varghese N."/>
            <person name="Submissions S."/>
        </authorList>
    </citation>
    <scope>NUCLEOTIDE SEQUENCE [LARGE SCALE GENOMIC DNA]</scope>
    <source>
        <strain evidence="3">CCM 7469</strain>
    </source>
</reference>
<dbReference type="OrthoDB" id="5401788at2"/>